<evidence type="ECO:0000313" key="4">
    <source>
        <dbReference type="EMBL" id="KAG9700362.1"/>
    </source>
</evidence>
<keyword evidence="1" id="KW-0175">Coiled coil</keyword>
<comment type="caution">
    <text evidence="4">The sequence shown here is derived from an EMBL/GenBank/DDBJ whole genome shotgun (WGS) entry which is preliminary data.</text>
</comment>
<proteinExistence type="predicted"/>
<gene>
    <name evidence="4" type="ORF">KCU76_g820</name>
</gene>
<organism evidence="4 5">
    <name type="scientific">Aureobasidium melanogenum</name>
    <name type="common">Aureobasidium pullulans var. melanogenum</name>
    <dbReference type="NCBI Taxonomy" id="46634"/>
    <lineage>
        <taxon>Eukaryota</taxon>
        <taxon>Fungi</taxon>
        <taxon>Dikarya</taxon>
        <taxon>Ascomycota</taxon>
        <taxon>Pezizomycotina</taxon>
        <taxon>Dothideomycetes</taxon>
        <taxon>Dothideomycetidae</taxon>
        <taxon>Dothideales</taxon>
        <taxon>Saccotheciaceae</taxon>
        <taxon>Aureobasidium</taxon>
    </lineage>
</organism>
<sequence length="226" mass="24684">MQYNGRTAKELGDRLANYKITLELALKVVALKENPATREALDQLKNIAKENEIDLEEKLELVMEGLSNVQGSVRQTLENDRKLLEASIAACKAAQATADSYPVIDLRLDNNMADNSCQLIGGDKLNVNGKVSASDNRAENRASQAIGMFSTEILDRILSQSATNQQTPLIVSTVQALRMQGPVLNKAQPKALPSTDSDGPSLESFTRGTGSLEERTSRDSKTHARW</sequence>
<dbReference type="AlphaFoldDB" id="A0A9P8JFF9"/>
<evidence type="ECO:0000256" key="2">
    <source>
        <dbReference type="SAM" id="MobiDB-lite"/>
    </source>
</evidence>
<protein>
    <recommendedName>
        <fullName evidence="3">Azaphilone pigments biosynthesis cluster protein L N-terminal domain-containing protein</fullName>
    </recommendedName>
</protein>
<feature type="coiled-coil region" evidence="1">
    <location>
        <begin position="41"/>
        <end position="94"/>
    </location>
</feature>
<accession>A0A9P8JFF9</accession>
<dbReference type="InterPro" id="IPR031348">
    <property type="entry name" value="PigL_N"/>
</dbReference>
<evidence type="ECO:0000259" key="3">
    <source>
        <dbReference type="Pfam" id="PF17111"/>
    </source>
</evidence>
<feature type="compositionally biased region" description="Basic and acidic residues" evidence="2">
    <location>
        <begin position="212"/>
        <end position="226"/>
    </location>
</feature>
<name>A0A9P8JFF9_AURME</name>
<dbReference type="Pfam" id="PF17111">
    <property type="entry name" value="PigL_N"/>
    <property type="match status" value="1"/>
</dbReference>
<feature type="non-terminal residue" evidence="4">
    <location>
        <position position="226"/>
    </location>
</feature>
<evidence type="ECO:0000256" key="1">
    <source>
        <dbReference type="SAM" id="Coils"/>
    </source>
</evidence>
<reference evidence="4" key="2">
    <citation type="submission" date="2021-08" db="EMBL/GenBank/DDBJ databases">
        <authorList>
            <person name="Gostincar C."/>
            <person name="Sun X."/>
            <person name="Song Z."/>
            <person name="Gunde-Cimerman N."/>
        </authorList>
    </citation>
    <scope>NUCLEOTIDE SEQUENCE</scope>
    <source>
        <strain evidence="4">EXF-9911</strain>
    </source>
</reference>
<feature type="domain" description="Azaphilone pigments biosynthesis cluster protein L N-terminal" evidence="3">
    <location>
        <begin position="1"/>
        <end position="82"/>
    </location>
</feature>
<dbReference type="EMBL" id="JAHFXF010000017">
    <property type="protein sequence ID" value="KAG9700362.1"/>
    <property type="molecule type" value="Genomic_DNA"/>
</dbReference>
<evidence type="ECO:0000313" key="5">
    <source>
        <dbReference type="Proteomes" id="UP000779574"/>
    </source>
</evidence>
<reference evidence="4" key="1">
    <citation type="journal article" date="2021" name="J Fungi (Basel)">
        <title>Virulence traits and population genomics of the black yeast Aureobasidium melanogenum.</title>
        <authorList>
            <person name="Cernosa A."/>
            <person name="Sun X."/>
            <person name="Gostincar C."/>
            <person name="Fang C."/>
            <person name="Gunde-Cimerman N."/>
            <person name="Song Z."/>
        </authorList>
    </citation>
    <scope>NUCLEOTIDE SEQUENCE</scope>
    <source>
        <strain evidence="4">EXF-9911</strain>
    </source>
</reference>
<feature type="compositionally biased region" description="Polar residues" evidence="2">
    <location>
        <begin position="194"/>
        <end position="209"/>
    </location>
</feature>
<feature type="region of interest" description="Disordered" evidence="2">
    <location>
        <begin position="185"/>
        <end position="226"/>
    </location>
</feature>
<dbReference type="Proteomes" id="UP000779574">
    <property type="component" value="Unassembled WGS sequence"/>
</dbReference>